<accession>G3W3J3</accession>
<evidence type="ECO:0000313" key="6">
    <source>
        <dbReference type="Ensembl" id="ENSSHAP00000009998.2"/>
    </source>
</evidence>
<reference evidence="6" key="3">
    <citation type="submission" date="2025-09" db="UniProtKB">
        <authorList>
            <consortium name="Ensembl"/>
        </authorList>
    </citation>
    <scope>IDENTIFICATION</scope>
</reference>
<feature type="region of interest" description="Disordered" evidence="4">
    <location>
        <begin position="96"/>
        <end position="133"/>
    </location>
</feature>
<dbReference type="PANTHER" id="PTHR11955">
    <property type="entry name" value="FATTY ACID BINDING PROTEIN"/>
    <property type="match status" value="1"/>
</dbReference>
<dbReference type="Pfam" id="PF00061">
    <property type="entry name" value="Lipocalin"/>
    <property type="match status" value="1"/>
</dbReference>
<evidence type="ECO:0000313" key="7">
    <source>
        <dbReference type="Proteomes" id="UP000007648"/>
    </source>
</evidence>
<dbReference type="InterPro" id="IPR000566">
    <property type="entry name" value="Lipocln_cytosolic_FA-bd_dom"/>
</dbReference>
<dbReference type="Ensembl" id="ENSSHAT00000010086.2">
    <property type="protein sequence ID" value="ENSSHAP00000009998.2"/>
    <property type="gene ID" value="ENSSHAG00000008651.2"/>
</dbReference>
<dbReference type="CDD" id="cd19466">
    <property type="entry name" value="FABP3"/>
    <property type="match status" value="1"/>
</dbReference>
<proteinExistence type="inferred from homology"/>
<gene>
    <name evidence="6" type="primary">FABP3</name>
</gene>
<dbReference type="FunFam" id="2.40.128.20:FF:000001">
    <property type="entry name" value="Fatty acid-binding protein, adipocyte"/>
    <property type="match status" value="1"/>
</dbReference>
<dbReference type="AlphaFoldDB" id="G3W3J3"/>
<keyword evidence="2 3" id="KW-0813">Transport</keyword>
<dbReference type="Proteomes" id="UP000007648">
    <property type="component" value="Unassembled WGS sequence"/>
</dbReference>
<evidence type="ECO:0000256" key="3">
    <source>
        <dbReference type="RuleBase" id="RU003696"/>
    </source>
</evidence>
<dbReference type="InParanoid" id="G3W3J3"/>
<feature type="domain" description="Cytosolic fatty-acid binding proteins" evidence="5">
    <location>
        <begin position="147"/>
        <end position="164"/>
    </location>
</feature>
<dbReference type="InterPro" id="IPR031259">
    <property type="entry name" value="ILBP"/>
</dbReference>
<keyword evidence="7" id="KW-1185">Reference proteome</keyword>
<protein>
    <recommendedName>
        <fullName evidence="5">Cytosolic fatty-acid binding proteins domain-containing protein</fullName>
    </recommendedName>
</protein>
<organism evidence="6 7">
    <name type="scientific">Sarcophilus harrisii</name>
    <name type="common">Tasmanian devil</name>
    <name type="synonym">Sarcophilus laniarius</name>
    <dbReference type="NCBI Taxonomy" id="9305"/>
    <lineage>
        <taxon>Eukaryota</taxon>
        <taxon>Metazoa</taxon>
        <taxon>Chordata</taxon>
        <taxon>Craniata</taxon>
        <taxon>Vertebrata</taxon>
        <taxon>Euteleostomi</taxon>
        <taxon>Mammalia</taxon>
        <taxon>Metatheria</taxon>
        <taxon>Dasyuromorphia</taxon>
        <taxon>Dasyuridae</taxon>
        <taxon>Sarcophilus</taxon>
    </lineage>
</organism>
<evidence type="ECO:0000256" key="1">
    <source>
        <dbReference type="ARBA" id="ARBA00008390"/>
    </source>
</evidence>
<dbReference type="PRINTS" id="PR00178">
    <property type="entry name" value="FATTYACIDBP"/>
</dbReference>
<evidence type="ECO:0000259" key="5">
    <source>
        <dbReference type="PROSITE" id="PS00214"/>
    </source>
</evidence>
<feature type="compositionally biased region" description="Low complexity" evidence="4">
    <location>
        <begin position="121"/>
        <end position="133"/>
    </location>
</feature>
<sequence>RRCAGGADSPALLSTARGVSLGASERTGGWGTRAAPSFSLPQALLPSPPLPQLAARSPRPLARVFLFREPVSRAFFPSCDSEGYLKRPHWRAAQSPSLSASPLFSPPAASPAQPRAPDPAPAASQPARPRAPASLLRPITMADAFAGTWKLIDSKNFDEYMKSIGVGFATRQVANMTKPTTIIEVNGDNITIKTQSTFKNTEISFKLGVEFDETTADDRKVKSIVTMDGGKLVHVQKWNGQETTLTRELQDGKLILTLTHGNVVCVRTYEKNTA</sequence>
<dbReference type="Gene3D" id="2.40.128.20">
    <property type="match status" value="1"/>
</dbReference>
<comment type="similarity">
    <text evidence="1 3">Belongs to the calycin superfamily. Fatty-acid binding protein (FABP) family.</text>
</comment>
<dbReference type="GO" id="GO:0008289">
    <property type="term" value="F:lipid binding"/>
    <property type="evidence" value="ECO:0007669"/>
    <property type="project" value="InterPro"/>
</dbReference>
<reference evidence="6 7" key="1">
    <citation type="journal article" date="2011" name="Proc. Natl. Acad. Sci. U.S.A.">
        <title>Genetic diversity and population structure of the endangered marsupial Sarcophilus harrisii (Tasmanian devil).</title>
        <authorList>
            <person name="Miller W."/>
            <person name="Hayes V.M."/>
            <person name="Ratan A."/>
            <person name="Petersen D.C."/>
            <person name="Wittekindt N.E."/>
            <person name="Miller J."/>
            <person name="Walenz B."/>
            <person name="Knight J."/>
            <person name="Qi J."/>
            <person name="Zhao F."/>
            <person name="Wang Q."/>
            <person name="Bedoya-Reina O.C."/>
            <person name="Katiyar N."/>
            <person name="Tomsho L.P."/>
            <person name="Kasson L.M."/>
            <person name="Hardie R.A."/>
            <person name="Woodbridge P."/>
            <person name="Tindall E.A."/>
            <person name="Bertelsen M.F."/>
            <person name="Dixon D."/>
            <person name="Pyecroft S."/>
            <person name="Helgen K.M."/>
            <person name="Lesk A.M."/>
            <person name="Pringle T.H."/>
            <person name="Patterson N."/>
            <person name="Zhang Y."/>
            <person name="Kreiss A."/>
            <person name="Woods G.M."/>
            <person name="Jones M.E."/>
            <person name="Schuster S.C."/>
        </authorList>
    </citation>
    <scope>NUCLEOTIDE SEQUENCE [LARGE SCALE GENOMIC DNA]</scope>
</reference>
<dbReference type="STRING" id="9305.ENSSHAP00000009998"/>
<evidence type="ECO:0000256" key="4">
    <source>
        <dbReference type="SAM" id="MobiDB-lite"/>
    </source>
</evidence>
<dbReference type="InterPro" id="IPR012674">
    <property type="entry name" value="Calycin"/>
</dbReference>
<evidence type="ECO:0000256" key="2">
    <source>
        <dbReference type="ARBA" id="ARBA00022448"/>
    </source>
</evidence>
<dbReference type="SUPFAM" id="SSF50814">
    <property type="entry name" value="Lipocalins"/>
    <property type="match status" value="1"/>
</dbReference>
<feature type="compositionally biased region" description="Pro residues" evidence="4">
    <location>
        <begin position="104"/>
        <end position="120"/>
    </location>
</feature>
<name>G3W3J3_SARHA</name>
<dbReference type="HOGENOM" id="CLU_113772_0_0_1"/>
<dbReference type="PROSITE" id="PS00214">
    <property type="entry name" value="FABP"/>
    <property type="match status" value="1"/>
</dbReference>
<dbReference type="InterPro" id="IPR000463">
    <property type="entry name" value="Fatty_acid-bd"/>
</dbReference>
<reference evidence="6" key="2">
    <citation type="submission" date="2025-08" db="UniProtKB">
        <authorList>
            <consortium name="Ensembl"/>
        </authorList>
    </citation>
    <scope>IDENTIFICATION</scope>
</reference>
<dbReference type="eggNOG" id="KOG4015">
    <property type="taxonomic scope" value="Eukaryota"/>
</dbReference>
<dbReference type="GeneTree" id="ENSGT00940000155104"/>